<feature type="transmembrane region" description="Helical" evidence="1">
    <location>
        <begin position="90"/>
        <end position="109"/>
    </location>
</feature>
<sequence>MDLILGSSIILNLGFWGNEKLLLQYTSLGIKFSKESGFNHDAHQLVLYCLKKKRFFFVRVSEIPSGFKSNFFVPSFVSPSALISNGFEEVLNELGFLAVLLLLPSLFWMEILEEHIKNRSKYLENDLVVSYNSLGVAYCEIVLVKYLATVLTDLYLRLNDIFPISLILLSIILISDAMEMTMEVLLGWQNHGLSAEAECTNARHQLEALEKGDTLDYLGIPGLHIAGSQGVLVIAICQVLLMAFFEFYEREFPVTHDNFDRPMLQFHSPLLTRSDVGDGDRFSFSVDIKVPIFK</sequence>
<reference evidence="2 3" key="1">
    <citation type="journal article" date="2020" name="IScience">
        <title>Genome Sequencing of the Endangered Kingdonia uniflora (Circaeasteraceae, Ranunculales) Reveals Potential Mechanisms of Evolutionary Specialization.</title>
        <authorList>
            <person name="Sun Y."/>
            <person name="Deng T."/>
            <person name="Zhang A."/>
            <person name="Moore M.J."/>
            <person name="Landis J.B."/>
            <person name="Lin N."/>
            <person name="Zhang H."/>
            <person name="Zhang X."/>
            <person name="Huang J."/>
            <person name="Zhang X."/>
            <person name="Sun H."/>
            <person name="Wang H."/>
        </authorList>
    </citation>
    <scope>NUCLEOTIDE SEQUENCE [LARGE SCALE GENOMIC DNA]</scope>
    <source>
        <strain evidence="2">TB1705</strain>
        <tissue evidence="2">Leaf</tissue>
    </source>
</reference>
<organism evidence="2 3">
    <name type="scientific">Kingdonia uniflora</name>
    <dbReference type="NCBI Taxonomy" id="39325"/>
    <lineage>
        <taxon>Eukaryota</taxon>
        <taxon>Viridiplantae</taxon>
        <taxon>Streptophyta</taxon>
        <taxon>Embryophyta</taxon>
        <taxon>Tracheophyta</taxon>
        <taxon>Spermatophyta</taxon>
        <taxon>Magnoliopsida</taxon>
        <taxon>Ranunculales</taxon>
        <taxon>Circaeasteraceae</taxon>
        <taxon>Kingdonia</taxon>
    </lineage>
</organism>
<evidence type="ECO:0000313" key="3">
    <source>
        <dbReference type="Proteomes" id="UP000541444"/>
    </source>
</evidence>
<keyword evidence="1" id="KW-1133">Transmembrane helix</keyword>
<proteinExistence type="predicted"/>
<dbReference type="AlphaFoldDB" id="A0A7J7P445"/>
<feature type="transmembrane region" description="Helical" evidence="1">
    <location>
        <begin position="223"/>
        <end position="245"/>
    </location>
</feature>
<keyword evidence="3" id="KW-1185">Reference proteome</keyword>
<protein>
    <submittedName>
        <fullName evidence="2">Uncharacterized protein</fullName>
    </submittedName>
</protein>
<name>A0A7J7P445_9MAGN</name>
<evidence type="ECO:0000256" key="1">
    <source>
        <dbReference type="SAM" id="Phobius"/>
    </source>
</evidence>
<evidence type="ECO:0000313" key="2">
    <source>
        <dbReference type="EMBL" id="KAF6174219.1"/>
    </source>
</evidence>
<feature type="transmembrane region" description="Helical" evidence="1">
    <location>
        <begin position="160"/>
        <end position="178"/>
    </location>
</feature>
<comment type="caution">
    <text evidence="2">The sequence shown here is derived from an EMBL/GenBank/DDBJ whole genome shotgun (WGS) entry which is preliminary data.</text>
</comment>
<feature type="transmembrane region" description="Helical" evidence="1">
    <location>
        <begin position="129"/>
        <end position="148"/>
    </location>
</feature>
<dbReference type="Proteomes" id="UP000541444">
    <property type="component" value="Unassembled WGS sequence"/>
</dbReference>
<dbReference type="EMBL" id="JACGCM010000287">
    <property type="protein sequence ID" value="KAF6174219.1"/>
    <property type="molecule type" value="Genomic_DNA"/>
</dbReference>
<gene>
    <name evidence="2" type="ORF">GIB67_033751</name>
</gene>
<keyword evidence="1" id="KW-0472">Membrane</keyword>
<accession>A0A7J7P445</accession>
<keyword evidence="1" id="KW-0812">Transmembrane</keyword>